<comment type="caution">
    <text evidence="1">The sequence shown here is derived from an EMBL/GenBank/DDBJ whole genome shotgun (WGS) entry which is preliminary data.</text>
</comment>
<accession>A0ABS8TGH2</accession>
<dbReference type="Proteomes" id="UP000823775">
    <property type="component" value="Unassembled WGS sequence"/>
</dbReference>
<protein>
    <submittedName>
        <fullName evidence="1">Uncharacterized protein</fullName>
    </submittedName>
</protein>
<dbReference type="EMBL" id="JACEIK010001587">
    <property type="protein sequence ID" value="MCD7470592.1"/>
    <property type="molecule type" value="Genomic_DNA"/>
</dbReference>
<keyword evidence="2" id="KW-1185">Reference proteome</keyword>
<reference evidence="1 2" key="1">
    <citation type="journal article" date="2021" name="BMC Genomics">
        <title>Datura genome reveals duplications of psychoactive alkaloid biosynthetic genes and high mutation rate following tissue culture.</title>
        <authorList>
            <person name="Rajewski A."/>
            <person name="Carter-House D."/>
            <person name="Stajich J."/>
            <person name="Litt A."/>
        </authorList>
    </citation>
    <scope>NUCLEOTIDE SEQUENCE [LARGE SCALE GENOMIC DNA]</scope>
    <source>
        <strain evidence="1">AR-01</strain>
    </source>
</reference>
<evidence type="ECO:0000313" key="2">
    <source>
        <dbReference type="Proteomes" id="UP000823775"/>
    </source>
</evidence>
<proteinExistence type="predicted"/>
<feature type="non-terminal residue" evidence="1">
    <location>
        <position position="62"/>
    </location>
</feature>
<organism evidence="1 2">
    <name type="scientific">Datura stramonium</name>
    <name type="common">Jimsonweed</name>
    <name type="synonym">Common thornapple</name>
    <dbReference type="NCBI Taxonomy" id="4076"/>
    <lineage>
        <taxon>Eukaryota</taxon>
        <taxon>Viridiplantae</taxon>
        <taxon>Streptophyta</taxon>
        <taxon>Embryophyta</taxon>
        <taxon>Tracheophyta</taxon>
        <taxon>Spermatophyta</taxon>
        <taxon>Magnoliopsida</taxon>
        <taxon>eudicotyledons</taxon>
        <taxon>Gunneridae</taxon>
        <taxon>Pentapetalae</taxon>
        <taxon>asterids</taxon>
        <taxon>lamiids</taxon>
        <taxon>Solanales</taxon>
        <taxon>Solanaceae</taxon>
        <taxon>Solanoideae</taxon>
        <taxon>Datureae</taxon>
        <taxon>Datura</taxon>
    </lineage>
</organism>
<sequence>FDLRDSWDVVDKGVEGLEVVVRKDEGTTLQLPFIYRYEFLSEDQMDSRSMNKRSHIGRVVQP</sequence>
<gene>
    <name evidence="1" type="ORF">HAX54_010571</name>
</gene>
<name>A0ABS8TGH2_DATST</name>
<feature type="non-terminal residue" evidence="1">
    <location>
        <position position="1"/>
    </location>
</feature>
<evidence type="ECO:0000313" key="1">
    <source>
        <dbReference type="EMBL" id="MCD7470592.1"/>
    </source>
</evidence>